<evidence type="ECO:0000256" key="1">
    <source>
        <dbReference type="SAM" id="Phobius"/>
    </source>
</evidence>
<dbReference type="AlphaFoldDB" id="A0A2H0NC86"/>
<accession>A0A2H0NC86</accession>
<dbReference type="EMBL" id="PCWQ01000012">
    <property type="protein sequence ID" value="PIR06509.1"/>
    <property type="molecule type" value="Genomic_DNA"/>
</dbReference>
<protein>
    <submittedName>
        <fullName evidence="2">Uncharacterized protein</fullName>
    </submittedName>
</protein>
<reference evidence="2 3" key="1">
    <citation type="submission" date="2017-09" db="EMBL/GenBank/DDBJ databases">
        <title>Depth-based differentiation of microbial function through sediment-hosted aquifers and enrichment of novel symbionts in the deep terrestrial subsurface.</title>
        <authorList>
            <person name="Probst A.J."/>
            <person name="Ladd B."/>
            <person name="Jarett J.K."/>
            <person name="Geller-Mcgrath D.E."/>
            <person name="Sieber C.M."/>
            <person name="Emerson J.B."/>
            <person name="Anantharaman K."/>
            <person name="Thomas B.C."/>
            <person name="Malmstrom R."/>
            <person name="Stieglmeier M."/>
            <person name="Klingl A."/>
            <person name="Woyke T."/>
            <person name="Ryan C.M."/>
            <person name="Banfield J.F."/>
        </authorList>
    </citation>
    <scope>NUCLEOTIDE SEQUENCE [LARGE SCALE GENOMIC DNA]</scope>
    <source>
        <strain evidence="2">CG11_big_fil_rev_8_21_14_0_20_36_20</strain>
    </source>
</reference>
<feature type="transmembrane region" description="Helical" evidence="1">
    <location>
        <begin position="115"/>
        <end position="139"/>
    </location>
</feature>
<evidence type="ECO:0000313" key="3">
    <source>
        <dbReference type="Proteomes" id="UP000230564"/>
    </source>
</evidence>
<organism evidence="2 3">
    <name type="scientific">Candidatus Komeilibacteria bacterium CG11_big_fil_rev_8_21_14_0_20_36_20</name>
    <dbReference type="NCBI Taxonomy" id="1974477"/>
    <lineage>
        <taxon>Bacteria</taxon>
        <taxon>Candidatus Komeiliibacteriota</taxon>
    </lineage>
</organism>
<gene>
    <name evidence="2" type="ORF">COV55_03140</name>
</gene>
<name>A0A2H0NC86_9BACT</name>
<feature type="transmembrane region" description="Helical" evidence="1">
    <location>
        <begin position="145"/>
        <end position="167"/>
    </location>
</feature>
<feature type="transmembrane region" description="Helical" evidence="1">
    <location>
        <begin position="12"/>
        <end position="40"/>
    </location>
</feature>
<keyword evidence="1" id="KW-0472">Membrane</keyword>
<keyword evidence="1" id="KW-1133">Transmembrane helix</keyword>
<evidence type="ECO:0000313" key="2">
    <source>
        <dbReference type="EMBL" id="PIR06509.1"/>
    </source>
</evidence>
<dbReference type="Proteomes" id="UP000230564">
    <property type="component" value="Unassembled WGS sequence"/>
</dbReference>
<keyword evidence="1" id="KW-0812">Transmembrane</keyword>
<comment type="caution">
    <text evidence="2">The sequence shown here is derived from an EMBL/GenBank/DDBJ whole genome shotgun (WGS) entry which is preliminary data.</text>
</comment>
<proteinExistence type="predicted"/>
<sequence>MQNVTKRNLLGAFLGGILGILSFGYFHPAALIPGVAVGVLTGFWHDKIWQECQNVINKNLTKSLTWSKTFRPTTPVFRPNFHWVKKIVDLVISLAKMPHNFKVWLNDKPLNKVRFVYVLVNFFYIAIHGVFISQLPLILTTNITIAPAIMILLSMALSFMLFGAIIAGNLTNTISLTNYDLSEEEYHQLWIAYGCYSQSPIRYF</sequence>